<dbReference type="Pfam" id="PF02113">
    <property type="entry name" value="Peptidase_S13"/>
    <property type="match status" value="1"/>
</dbReference>
<dbReference type="InterPro" id="IPR012338">
    <property type="entry name" value="Beta-lactam/transpept-like"/>
</dbReference>
<dbReference type="InterPro" id="IPR000667">
    <property type="entry name" value="Peptidase_S13"/>
</dbReference>
<dbReference type="PANTHER" id="PTHR30023">
    <property type="entry name" value="D-ALANYL-D-ALANINE CARBOXYPEPTIDASE"/>
    <property type="match status" value="1"/>
</dbReference>
<reference evidence="3 4" key="1">
    <citation type="submission" date="2018-04" db="EMBL/GenBank/DDBJ databases">
        <title>Adhaeribacter sp. HMF7616 genome sequencing and assembly.</title>
        <authorList>
            <person name="Kang H."/>
            <person name="Kang J."/>
            <person name="Cha I."/>
            <person name="Kim H."/>
            <person name="Joh K."/>
        </authorList>
    </citation>
    <scope>NUCLEOTIDE SEQUENCE [LARGE SCALE GENOMIC DNA]</scope>
    <source>
        <strain evidence="3 4">HMF7616</strain>
    </source>
</reference>
<dbReference type="PRINTS" id="PR00922">
    <property type="entry name" value="DADACBPTASE3"/>
</dbReference>
<dbReference type="GO" id="GO:0006508">
    <property type="term" value="P:proteolysis"/>
    <property type="evidence" value="ECO:0007669"/>
    <property type="project" value="InterPro"/>
</dbReference>
<evidence type="ECO:0008006" key="5">
    <source>
        <dbReference type="Google" id="ProtNLM"/>
    </source>
</evidence>
<evidence type="ECO:0000313" key="3">
    <source>
        <dbReference type="EMBL" id="RDC62090.1"/>
    </source>
</evidence>
<protein>
    <recommendedName>
        <fullName evidence="5">Serine-type D-Ala-D-Ala carboxypeptidase</fullName>
    </recommendedName>
</protein>
<dbReference type="SUPFAM" id="SSF56601">
    <property type="entry name" value="beta-lactamase/transpeptidase-like"/>
    <property type="match status" value="1"/>
</dbReference>
<accession>A0A369QCM5</accession>
<keyword evidence="4" id="KW-1185">Reference proteome</keyword>
<name>A0A369QCM5_9BACT</name>
<dbReference type="AlphaFoldDB" id="A0A369QCM5"/>
<evidence type="ECO:0000256" key="2">
    <source>
        <dbReference type="ARBA" id="ARBA00022801"/>
    </source>
</evidence>
<evidence type="ECO:0000256" key="1">
    <source>
        <dbReference type="ARBA" id="ARBA00006096"/>
    </source>
</evidence>
<dbReference type="Gene3D" id="3.40.710.10">
    <property type="entry name" value="DD-peptidase/beta-lactamase superfamily"/>
    <property type="match status" value="2"/>
</dbReference>
<dbReference type="Proteomes" id="UP000253919">
    <property type="component" value="Unassembled WGS sequence"/>
</dbReference>
<dbReference type="PANTHER" id="PTHR30023:SF0">
    <property type="entry name" value="PENICILLIN-SENSITIVE CARBOXYPEPTIDASE A"/>
    <property type="match status" value="1"/>
</dbReference>
<evidence type="ECO:0000313" key="4">
    <source>
        <dbReference type="Proteomes" id="UP000253919"/>
    </source>
</evidence>
<gene>
    <name evidence="3" type="ORF">AHMF7616_00681</name>
</gene>
<sequence>MIQLIFNLHNLKSSSFYVVSHCLFFLLLLTGACQTTKPVATSAPKAAIPTASANPTWNQIKAQVEQSPVFAQHFTGFALFDVDSGKMVVEHNAHKYFTPASNTKILTFFAGLKILKDSIPALRYQVQHDSLFFWGTGDPTLLHPDLQNNRVWQFLKARREKLFFSAANFAVEPLGPGWSWDDYNDYYSAERAALPVYGNIVRFTGKLGSSQVQVQPRYFHKQVKNSLLVESKNNIVLRQPDKNQFTFFPKRVTKDFIVDVPIKLSPELTTRLLSDTLQKTVKLINKRLPLTARTLYVTPVDTLYKRMMQESDNMFAEHLLLLCSATIFDSLNTSLIINHVKKTYLTDLPDPPNWVDGSGLSRFNLCTPRSLVALWLKIYQEVPRERLFSLLTIGGKTGTLKRFYQSEIPFVFGKTGSLSNNYSQSGFITSKSGKTYIFALMNNNYTRPSAEIQLEMERIVTQIHLNF</sequence>
<dbReference type="GO" id="GO:0000270">
    <property type="term" value="P:peptidoglycan metabolic process"/>
    <property type="evidence" value="ECO:0007669"/>
    <property type="project" value="TreeGrafter"/>
</dbReference>
<proteinExistence type="inferred from homology"/>
<comment type="caution">
    <text evidence="3">The sequence shown here is derived from an EMBL/GenBank/DDBJ whole genome shotgun (WGS) entry which is preliminary data.</text>
</comment>
<dbReference type="EMBL" id="QASA01000001">
    <property type="protein sequence ID" value="RDC62090.1"/>
    <property type="molecule type" value="Genomic_DNA"/>
</dbReference>
<dbReference type="GO" id="GO:0004185">
    <property type="term" value="F:serine-type carboxypeptidase activity"/>
    <property type="evidence" value="ECO:0007669"/>
    <property type="project" value="InterPro"/>
</dbReference>
<organism evidence="3 4">
    <name type="scientific">Adhaeribacter pallidiroseus</name>
    <dbReference type="NCBI Taxonomy" id="2072847"/>
    <lineage>
        <taxon>Bacteria</taxon>
        <taxon>Pseudomonadati</taxon>
        <taxon>Bacteroidota</taxon>
        <taxon>Cytophagia</taxon>
        <taxon>Cytophagales</taxon>
        <taxon>Hymenobacteraceae</taxon>
        <taxon>Adhaeribacter</taxon>
    </lineage>
</organism>
<comment type="similarity">
    <text evidence="1">Belongs to the peptidase S13 family.</text>
</comment>
<keyword evidence="2" id="KW-0378">Hydrolase</keyword>